<organism evidence="11 12">
    <name type="scientific">Pocillopora damicornis</name>
    <name type="common">Cauliflower coral</name>
    <name type="synonym">Millepora damicornis</name>
    <dbReference type="NCBI Taxonomy" id="46731"/>
    <lineage>
        <taxon>Eukaryota</taxon>
        <taxon>Metazoa</taxon>
        <taxon>Cnidaria</taxon>
        <taxon>Anthozoa</taxon>
        <taxon>Hexacorallia</taxon>
        <taxon>Scleractinia</taxon>
        <taxon>Astrocoeniina</taxon>
        <taxon>Pocilloporidae</taxon>
        <taxon>Pocillopora</taxon>
    </lineage>
</organism>
<feature type="region of interest" description="Disordered" evidence="9">
    <location>
        <begin position="134"/>
        <end position="191"/>
    </location>
</feature>
<dbReference type="Pfam" id="PF03131">
    <property type="entry name" value="bZIP_Maf"/>
    <property type="match status" value="1"/>
</dbReference>
<name>A0A3M6TGD4_POCDA</name>
<feature type="coiled-coil region" evidence="8">
    <location>
        <begin position="70"/>
        <end position="118"/>
    </location>
</feature>
<evidence type="ECO:0000256" key="1">
    <source>
        <dbReference type="ARBA" id="ARBA00004123"/>
    </source>
</evidence>
<dbReference type="InterPro" id="IPR004827">
    <property type="entry name" value="bZIP"/>
</dbReference>
<dbReference type="STRING" id="46731.A0A3M6TGD4"/>
<evidence type="ECO:0000256" key="6">
    <source>
        <dbReference type="ARBA" id="ARBA00023163"/>
    </source>
</evidence>
<keyword evidence="3" id="KW-0678">Repressor</keyword>
<evidence type="ECO:0000256" key="3">
    <source>
        <dbReference type="ARBA" id="ARBA00022491"/>
    </source>
</evidence>
<keyword evidence="12" id="KW-1185">Reference proteome</keyword>
<dbReference type="SUPFAM" id="SSF47454">
    <property type="entry name" value="A DNA-binding domain in eukaryotic transcription factors"/>
    <property type="match status" value="1"/>
</dbReference>
<dbReference type="CDD" id="cd14717">
    <property type="entry name" value="bZIP_Maf_small"/>
    <property type="match status" value="1"/>
</dbReference>
<evidence type="ECO:0000256" key="5">
    <source>
        <dbReference type="ARBA" id="ARBA00023125"/>
    </source>
</evidence>
<evidence type="ECO:0000256" key="8">
    <source>
        <dbReference type="SAM" id="Coils"/>
    </source>
</evidence>
<evidence type="ECO:0000256" key="4">
    <source>
        <dbReference type="ARBA" id="ARBA00023015"/>
    </source>
</evidence>
<evidence type="ECO:0000256" key="9">
    <source>
        <dbReference type="SAM" id="MobiDB-lite"/>
    </source>
</evidence>
<comment type="caution">
    <text evidence="11">The sequence shown here is derived from an EMBL/GenBank/DDBJ whole genome shotgun (WGS) entry which is preliminary data.</text>
</comment>
<evidence type="ECO:0000313" key="12">
    <source>
        <dbReference type="Proteomes" id="UP000275408"/>
    </source>
</evidence>
<evidence type="ECO:0000313" key="11">
    <source>
        <dbReference type="EMBL" id="RMX40453.1"/>
    </source>
</evidence>
<evidence type="ECO:0000256" key="7">
    <source>
        <dbReference type="ARBA" id="ARBA00023242"/>
    </source>
</evidence>
<comment type="similarity">
    <text evidence="2">Belongs to the bZIP family. Maf subfamily.</text>
</comment>
<evidence type="ECO:0000256" key="2">
    <source>
        <dbReference type="ARBA" id="ARBA00008500"/>
    </source>
</evidence>
<dbReference type="SMART" id="SM00338">
    <property type="entry name" value="BRLZ"/>
    <property type="match status" value="1"/>
</dbReference>
<dbReference type="InterPro" id="IPR004826">
    <property type="entry name" value="bZIP_Maf"/>
</dbReference>
<gene>
    <name evidence="11" type="ORF">pdam_00009443</name>
</gene>
<dbReference type="FunFam" id="1.20.5.170:FF:000011">
    <property type="entry name" value="Transcription factor MafG, putative"/>
    <property type="match status" value="1"/>
</dbReference>
<evidence type="ECO:0000259" key="10">
    <source>
        <dbReference type="PROSITE" id="PS50217"/>
    </source>
</evidence>
<dbReference type="GO" id="GO:0000981">
    <property type="term" value="F:DNA-binding transcription factor activity, RNA polymerase II-specific"/>
    <property type="evidence" value="ECO:0007669"/>
    <property type="project" value="TreeGrafter"/>
</dbReference>
<dbReference type="InterPro" id="IPR008917">
    <property type="entry name" value="TF_DNA-bd_sf"/>
</dbReference>
<reference evidence="11 12" key="1">
    <citation type="journal article" date="2018" name="Sci. Rep.">
        <title>Comparative analysis of the Pocillopora damicornis genome highlights role of immune system in coral evolution.</title>
        <authorList>
            <person name="Cunning R."/>
            <person name="Bay R.A."/>
            <person name="Gillette P."/>
            <person name="Baker A.C."/>
            <person name="Traylor-Knowles N."/>
        </authorList>
    </citation>
    <scope>NUCLEOTIDE SEQUENCE [LARGE SCALE GENOMIC DNA]</scope>
    <source>
        <strain evidence="11">RSMAS</strain>
        <tissue evidence="11">Whole animal</tissue>
    </source>
</reference>
<keyword evidence="6" id="KW-0804">Transcription</keyword>
<keyword evidence="5" id="KW-0238">DNA-binding</keyword>
<dbReference type="PANTHER" id="PTHR10129:SF50">
    <property type="entry name" value="BZIP DOMAIN-CONTAINING PROTEIN"/>
    <property type="match status" value="1"/>
</dbReference>
<dbReference type="Proteomes" id="UP000275408">
    <property type="component" value="Unassembled WGS sequence"/>
</dbReference>
<dbReference type="EMBL" id="RCHS01003631">
    <property type="protein sequence ID" value="RMX40453.1"/>
    <property type="molecule type" value="Genomic_DNA"/>
</dbReference>
<dbReference type="PANTHER" id="PTHR10129">
    <property type="entry name" value="TRANSCRIPTION FACTOR MAF"/>
    <property type="match status" value="1"/>
</dbReference>
<accession>A0A3M6TGD4</accession>
<dbReference type="InterPro" id="IPR024874">
    <property type="entry name" value="Transcription_factor_Maf_fam"/>
</dbReference>
<keyword evidence="8" id="KW-0175">Coiled coil</keyword>
<feature type="compositionally biased region" description="Basic and acidic residues" evidence="9">
    <location>
        <begin position="157"/>
        <end position="174"/>
    </location>
</feature>
<dbReference type="GO" id="GO:0000978">
    <property type="term" value="F:RNA polymerase II cis-regulatory region sequence-specific DNA binding"/>
    <property type="evidence" value="ECO:0007669"/>
    <property type="project" value="TreeGrafter"/>
</dbReference>
<dbReference type="Gene3D" id="1.20.5.170">
    <property type="match status" value="1"/>
</dbReference>
<proteinExistence type="inferred from homology"/>
<keyword evidence="7" id="KW-0539">Nucleus</keyword>
<dbReference type="OMA" id="NEMESAK"/>
<dbReference type="AlphaFoldDB" id="A0A3M6TGD4"/>
<sequence length="191" mass="22285">MAEDEKPAIVKRVKKEEGGKKEINLTDELLVTLPVKDLNTILRGFTDDEIYRIKQRRRTLKNRGYAQNSRTKRVRQKEDLEVERQQLREDLEQLAKENDNLKRERDEARKKYDSLQKLLTNRTKTVGLQLIDGVGHESSSTGDHEIQIDVVGDEEEKSNFKDSQDSDLSDDYRSRSRKSSFRSSDEGEESR</sequence>
<dbReference type="OrthoDB" id="5974330at2759"/>
<protein>
    <recommendedName>
        <fullName evidence="10">BZIP domain-containing protein</fullName>
    </recommendedName>
</protein>
<comment type="subcellular location">
    <subcellularLocation>
        <location evidence="1">Nucleus</location>
    </subcellularLocation>
</comment>
<keyword evidence="4" id="KW-0805">Transcription regulation</keyword>
<dbReference type="GO" id="GO:0005634">
    <property type="term" value="C:nucleus"/>
    <property type="evidence" value="ECO:0007669"/>
    <property type="project" value="UniProtKB-SubCell"/>
</dbReference>
<dbReference type="PROSITE" id="PS50217">
    <property type="entry name" value="BZIP"/>
    <property type="match status" value="1"/>
</dbReference>
<feature type="domain" description="BZIP" evidence="10">
    <location>
        <begin position="52"/>
        <end position="115"/>
    </location>
</feature>